<feature type="transmembrane region" description="Helical" evidence="2">
    <location>
        <begin position="40"/>
        <end position="60"/>
    </location>
</feature>
<evidence type="ECO:0000313" key="4">
    <source>
        <dbReference type="Proteomes" id="UP000661112"/>
    </source>
</evidence>
<keyword evidence="4" id="KW-1185">Reference proteome</keyword>
<dbReference type="Proteomes" id="UP000661112">
    <property type="component" value="Unassembled WGS sequence"/>
</dbReference>
<accession>A0ABR8D317</accession>
<feature type="region of interest" description="Disordered" evidence="1">
    <location>
        <begin position="13"/>
        <end position="32"/>
    </location>
</feature>
<proteinExistence type="predicted"/>
<keyword evidence="2" id="KW-1133">Transmembrane helix</keyword>
<comment type="caution">
    <text evidence="3">The sequence shown here is derived from an EMBL/GenBank/DDBJ whole genome shotgun (WGS) entry which is preliminary data.</text>
</comment>
<evidence type="ECO:0000256" key="1">
    <source>
        <dbReference type="SAM" id="MobiDB-lite"/>
    </source>
</evidence>
<protein>
    <submittedName>
        <fullName evidence="3">Uncharacterized protein</fullName>
    </submittedName>
</protein>
<keyword evidence="2" id="KW-0472">Membrane</keyword>
<sequence length="128" mass="14772">MLSEVRNQNKIIARSNDNQITHTESQQRTTPTNGVNLPDIAISLTPLGLVFSWVIFFIALRKVRSIIENKMVFTVKTSHQLPCKNCQFYSHNHYLKCAVEPCIVMTEEAKNCSEYLPKKDKFDSKHLF</sequence>
<dbReference type="EMBL" id="JACJSG010000009">
    <property type="protein sequence ID" value="MBD2500675.1"/>
    <property type="molecule type" value="Genomic_DNA"/>
</dbReference>
<gene>
    <name evidence="3" type="ORF">H6G83_08610</name>
</gene>
<reference evidence="3 4" key="1">
    <citation type="journal article" date="2020" name="ISME J.">
        <title>Comparative genomics reveals insights into cyanobacterial evolution and habitat adaptation.</title>
        <authorList>
            <person name="Chen M.Y."/>
            <person name="Teng W.K."/>
            <person name="Zhao L."/>
            <person name="Hu C.X."/>
            <person name="Zhou Y.K."/>
            <person name="Han B.P."/>
            <person name="Song L.R."/>
            <person name="Shu W.S."/>
        </authorList>
    </citation>
    <scope>NUCLEOTIDE SEQUENCE [LARGE SCALE GENOMIC DNA]</scope>
    <source>
        <strain evidence="3 4">FACHB-119</strain>
    </source>
</reference>
<organism evidence="3 4">
    <name type="scientific">Anabaena azotica FACHB-119</name>
    <dbReference type="NCBI Taxonomy" id="947527"/>
    <lineage>
        <taxon>Bacteria</taxon>
        <taxon>Bacillati</taxon>
        <taxon>Cyanobacteriota</taxon>
        <taxon>Cyanophyceae</taxon>
        <taxon>Nostocales</taxon>
        <taxon>Nostocaceae</taxon>
        <taxon>Anabaena</taxon>
        <taxon>Anabaena azotica</taxon>
    </lineage>
</organism>
<keyword evidence="2" id="KW-0812">Transmembrane</keyword>
<evidence type="ECO:0000256" key="2">
    <source>
        <dbReference type="SAM" id="Phobius"/>
    </source>
</evidence>
<name>A0ABR8D317_9NOST</name>
<evidence type="ECO:0000313" key="3">
    <source>
        <dbReference type="EMBL" id="MBD2500675.1"/>
    </source>
</evidence>
<dbReference type="RefSeq" id="WP_190469934.1">
    <property type="nucleotide sequence ID" value="NZ_JACJSG010000009.1"/>
</dbReference>